<evidence type="ECO:0000313" key="7">
    <source>
        <dbReference type="EMBL" id="KAG8368304.1"/>
    </source>
</evidence>
<dbReference type="InterPro" id="IPR015300">
    <property type="entry name" value="DNA-bd_pseudobarrel_sf"/>
</dbReference>
<keyword evidence="2" id="KW-0805">Transcription regulation</keyword>
<dbReference type="InterPro" id="IPR003340">
    <property type="entry name" value="B3_DNA-bd"/>
</dbReference>
<dbReference type="AlphaFoldDB" id="A0AAV6WDY7"/>
<sequence>MAKSKPSSDDYETPDTRPCFYKIMFPAVIDLRIPPAFKEKYLMNEESEWAVLRSPCGNWKIKLQHENEADDTYFRKGWQTFVEHHSLSDSEFLIFKYNGKMCFDVTIYDKNGCKKNHHSLGTSSCFTSSFPFFESSMKDYSIGSKSCLLIPKAFSKKYIPQATRIVLRNSKGSNWDANIILNSSKLFSISAGWKAFADDNALEKGDICIFELVDEYIMQVHVFK</sequence>
<dbReference type="Gene3D" id="2.40.330.10">
    <property type="entry name" value="DNA-binding pseudobarrel domain"/>
    <property type="match status" value="2"/>
</dbReference>
<evidence type="ECO:0000256" key="5">
    <source>
        <dbReference type="ARBA" id="ARBA00023242"/>
    </source>
</evidence>
<feature type="domain" description="TF-B3" evidence="6">
    <location>
        <begin position="133"/>
        <end position="224"/>
    </location>
</feature>
<comment type="caution">
    <text evidence="7">The sequence shown here is derived from an EMBL/GenBank/DDBJ whole genome shotgun (WGS) entry which is preliminary data.</text>
</comment>
<dbReference type="PANTHER" id="PTHR31920:SF135">
    <property type="entry name" value="B3 DOMAIN-CONTAINING PROTEIN OS03G0621600-RELATED"/>
    <property type="match status" value="1"/>
</dbReference>
<dbReference type="GO" id="GO:0005634">
    <property type="term" value="C:nucleus"/>
    <property type="evidence" value="ECO:0007669"/>
    <property type="project" value="UniProtKB-SubCell"/>
</dbReference>
<dbReference type="PROSITE" id="PS50863">
    <property type="entry name" value="B3"/>
    <property type="match status" value="2"/>
</dbReference>
<evidence type="ECO:0000259" key="6">
    <source>
        <dbReference type="PROSITE" id="PS50863"/>
    </source>
</evidence>
<feature type="domain" description="TF-B3" evidence="6">
    <location>
        <begin position="31"/>
        <end position="111"/>
    </location>
</feature>
<keyword evidence="3" id="KW-0238">DNA-binding</keyword>
<evidence type="ECO:0000256" key="3">
    <source>
        <dbReference type="ARBA" id="ARBA00023125"/>
    </source>
</evidence>
<dbReference type="Pfam" id="PF02362">
    <property type="entry name" value="B3"/>
    <property type="match status" value="2"/>
</dbReference>
<reference evidence="7" key="1">
    <citation type="submission" date="2019-10" db="EMBL/GenBank/DDBJ databases">
        <authorList>
            <person name="Zhang R."/>
            <person name="Pan Y."/>
            <person name="Wang J."/>
            <person name="Ma R."/>
            <person name="Yu S."/>
        </authorList>
    </citation>
    <scope>NUCLEOTIDE SEQUENCE</scope>
    <source>
        <strain evidence="7">LA-IB0</strain>
        <tissue evidence="7">Leaf</tissue>
    </source>
</reference>
<dbReference type="EMBL" id="WHWC01000015">
    <property type="protein sequence ID" value="KAG8368304.1"/>
    <property type="molecule type" value="Genomic_DNA"/>
</dbReference>
<keyword evidence="5" id="KW-0539">Nucleus</keyword>
<proteinExistence type="predicted"/>
<gene>
    <name evidence="7" type="ORF">BUALT_Bualt15G0031700</name>
</gene>
<dbReference type="CDD" id="cd10017">
    <property type="entry name" value="B3_DNA"/>
    <property type="match status" value="2"/>
</dbReference>
<dbReference type="Proteomes" id="UP000826271">
    <property type="component" value="Unassembled WGS sequence"/>
</dbReference>
<protein>
    <recommendedName>
        <fullName evidence="6">TF-B3 domain-containing protein</fullName>
    </recommendedName>
</protein>
<dbReference type="GO" id="GO:0003677">
    <property type="term" value="F:DNA binding"/>
    <property type="evidence" value="ECO:0007669"/>
    <property type="project" value="UniProtKB-KW"/>
</dbReference>
<evidence type="ECO:0000256" key="2">
    <source>
        <dbReference type="ARBA" id="ARBA00023015"/>
    </source>
</evidence>
<name>A0AAV6WDY7_9LAMI</name>
<keyword evidence="4" id="KW-0804">Transcription</keyword>
<dbReference type="SMART" id="SM01019">
    <property type="entry name" value="B3"/>
    <property type="match status" value="2"/>
</dbReference>
<accession>A0AAV6WDY7</accession>
<evidence type="ECO:0000256" key="1">
    <source>
        <dbReference type="ARBA" id="ARBA00004123"/>
    </source>
</evidence>
<dbReference type="PANTHER" id="PTHR31920">
    <property type="entry name" value="B3 DOMAIN-CONTAINING"/>
    <property type="match status" value="1"/>
</dbReference>
<dbReference type="SUPFAM" id="SSF101936">
    <property type="entry name" value="DNA-binding pseudobarrel domain"/>
    <property type="match status" value="2"/>
</dbReference>
<comment type="subcellular location">
    <subcellularLocation>
        <location evidence="1">Nucleus</location>
    </subcellularLocation>
</comment>
<evidence type="ECO:0000256" key="4">
    <source>
        <dbReference type="ARBA" id="ARBA00023163"/>
    </source>
</evidence>
<dbReference type="InterPro" id="IPR050655">
    <property type="entry name" value="Plant_B3_domain"/>
</dbReference>
<keyword evidence="8" id="KW-1185">Reference proteome</keyword>
<evidence type="ECO:0000313" key="8">
    <source>
        <dbReference type="Proteomes" id="UP000826271"/>
    </source>
</evidence>
<organism evidence="7 8">
    <name type="scientific">Buddleja alternifolia</name>
    <dbReference type="NCBI Taxonomy" id="168488"/>
    <lineage>
        <taxon>Eukaryota</taxon>
        <taxon>Viridiplantae</taxon>
        <taxon>Streptophyta</taxon>
        <taxon>Embryophyta</taxon>
        <taxon>Tracheophyta</taxon>
        <taxon>Spermatophyta</taxon>
        <taxon>Magnoliopsida</taxon>
        <taxon>eudicotyledons</taxon>
        <taxon>Gunneridae</taxon>
        <taxon>Pentapetalae</taxon>
        <taxon>asterids</taxon>
        <taxon>lamiids</taxon>
        <taxon>Lamiales</taxon>
        <taxon>Scrophulariaceae</taxon>
        <taxon>Buddlejeae</taxon>
        <taxon>Buddleja</taxon>
    </lineage>
</organism>